<reference evidence="8 9" key="1">
    <citation type="submission" date="2018-10" db="EMBL/GenBank/DDBJ databases">
        <title>Isolation from cow dung.</title>
        <authorList>
            <person name="Ling L."/>
        </authorList>
    </citation>
    <scope>NUCLEOTIDE SEQUENCE [LARGE SCALE GENOMIC DNA]</scope>
    <source>
        <strain evidence="8 9">NEAU-LL90</strain>
    </source>
</reference>
<dbReference type="Gene3D" id="2.60.40.1180">
    <property type="entry name" value="Golgi alpha-mannosidase II"/>
    <property type="match status" value="1"/>
</dbReference>
<keyword evidence="2 4" id="KW-0378">Hydrolase</keyword>
<gene>
    <name evidence="8" type="ORF">EBN03_30360</name>
</gene>
<keyword evidence="3 4" id="KW-0326">Glycosidase</keyword>
<dbReference type="GO" id="GO:0000272">
    <property type="term" value="P:polysaccharide catabolic process"/>
    <property type="evidence" value="ECO:0007669"/>
    <property type="project" value="InterPro"/>
</dbReference>
<keyword evidence="5" id="KW-0732">Signal</keyword>
<feature type="domain" description="Glycoside hydrolase family 5" evidence="6">
    <location>
        <begin position="87"/>
        <end position="369"/>
    </location>
</feature>
<dbReference type="Pfam" id="PF00150">
    <property type="entry name" value="Cellulase"/>
    <property type="match status" value="1"/>
</dbReference>
<evidence type="ECO:0000256" key="5">
    <source>
        <dbReference type="SAM" id="SignalP"/>
    </source>
</evidence>
<keyword evidence="9" id="KW-1185">Reference proteome</keyword>
<dbReference type="Gene3D" id="3.20.20.80">
    <property type="entry name" value="Glycosidases"/>
    <property type="match status" value="1"/>
</dbReference>
<proteinExistence type="inferred from homology"/>
<dbReference type="Proteomes" id="UP000279275">
    <property type="component" value="Unassembled WGS sequence"/>
</dbReference>
<dbReference type="EMBL" id="RFFH01000022">
    <property type="protein sequence ID" value="RMI28358.1"/>
    <property type="molecule type" value="Genomic_DNA"/>
</dbReference>
<dbReference type="InterPro" id="IPR001547">
    <property type="entry name" value="Glyco_hydro_5"/>
</dbReference>
<dbReference type="GO" id="GO:0004553">
    <property type="term" value="F:hydrolase activity, hydrolyzing O-glycosyl compounds"/>
    <property type="evidence" value="ECO:0007669"/>
    <property type="project" value="InterPro"/>
</dbReference>
<evidence type="ECO:0000256" key="1">
    <source>
        <dbReference type="ARBA" id="ARBA00005641"/>
    </source>
</evidence>
<comment type="caution">
    <text evidence="8">The sequence shown here is derived from an EMBL/GenBank/DDBJ whole genome shotgun (WGS) entry which is preliminary data.</text>
</comment>
<evidence type="ECO:0000256" key="2">
    <source>
        <dbReference type="ARBA" id="ARBA00022801"/>
    </source>
</evidence>
<dbReference type="InterPro" id="IPR013780">
    <property type="entry name" value="Glyco_hydro_b"/>
</dbReference>
<sequence>MVANSAVRGRSSGWSGAGAAAARCVGVAALVLAAVVPATAGADTSDTALLGHSGRWLTDQTGRVITLHGVNLVYKYPPYFPAAGGFGDEDAQYLADNGIDSVRLGFAWSKVEPNPGEYDDDYLAEIVRTQQVLARHGIYSLVDSHQDGFDERVGAGWDGFPDWAAFPDGLPPQPIPGLLAAYALSPAQNRTWANFWADHPASDGVGVQEHYAAMWSRVAERFADDPYVLGYDLINEPWPGITHPDCLLDGCPAMSGTLASFEGKAMTAIRQADPRHILFYEPFLTTDFGAPVAISNPTGDPNAGMSFHDYCLGPIRTCPDNGFDRTRADDTVGVVTEFGATDDRAILGRVTGDLDDRMASWMLWSLTQNQLSDHPQQPPTGPNLVSPGTGIIRPYPRAVAGTPQNWHYDPATATFTLTYTTDPVDPNHALTDTRSEVYLPTADYPNGYQVRADGADVVSAPDAPLLQLRSTRNTVQLTVTRN</sequence>
<feature type="chain" id="PRO_5038334099" description="Endoglycoceramidase" evidence="5">
    <location>
        <begin position="41"/>
        <end position="482"/>
    </location>
</feature>
<dbReference type="GO" id="GO:1901136">
    <property type="term" value="P:carbohydrate derivative catabolic process"/>
    <property type="evidence" value="ECO:0007669"/>
    <property type="project" value="UniProtKB-ARBA"/>
</dbReference>
<evidence type="ECO:0000259" key="7">
    <source>
        <dbReference type="Pfam" id="PF18564"/>
    </source>
</evidence>
<accession>A0A3M2L1D5</accession>
<protein>
    <recommendedName>
        <fullName evidence="10">Endoglycoceramidase</fullName>
    </recommendedName>
</protein>
<dbReference type="Pfam" id="PF18564">
    <property type="entry name" value="Glyco_hydro_5_C"/>
    <property type="match status" value="1"/>
</dbReference>
<dbReference type="AlphaFoldDB" id="A0A3M2L1D5"/>
<feature type="signal peptide" evidence="5">
    <location>
        <begin position="1"/>
        <end position="40"/>
    </location>
</feature>
<evidence type="ECO:0000313" key="8">
    <source>
        <dbReference type="EMBL" id="RMI28358.1"/>
    </source>
</evidence>
<dbReference type="PANTHER" id="PTHR31308">
    <property type="match status" value="1"/>
</dbReference>
<evidence type="ECO:0000313" key="9">
    <source>
        <dbReference type="Proteomes" id="UP000279275"/>
    </source>
</evidence>
<feature type="domain" description="Glycoside hydrolase family 5 C-terminal" evidence="7">
    <location>
        <begin position="393"/>
        <end position="476"/>
    </location>
</feature>
<dbReference type="InterPro" id="IPR017853">
    <property type="entry name" value="GH"/>
</dbReference>
<evidence type="ECO:0000256" key="4">
    <source>
        <dbReference type="RuleBase" id="RU361153"/>
    </source>
</evidence>
<evidence type="ECO:0000256" key="3">
    <source>
        <dbReference type="ARBA" id="ARBA00023295"/>
    </source>
</evidence>
<evidence type="ECO:0000259" key="6">
    <source>
        <dbReference type="Pfam" id="PF00150"/>
    </source>
</evidence>
<dbReference type="PANTHER" id="PTHR31308:SF3">
    <property type="entry name" value="ENDOGLYCOCERAMIDASE"/>
    <property type="match status" value="1"/>
</dbReference>
<dbReference type="GO" id="GO:0016042">
    <property type="term" value="P:lipid catabolic process"/>
    <property type="evidence" value="ECO:0007669"/>
    <property type="project" value="UniProtKB-ARBA"/>
</dbReference>
<name>A0A3M2L1D5_9NOCA</name>
<dbReference type="SUPFAM" id="SSF51445">
    <property type="entry name" value="(Trans)glycosidases"/>
    <property type="match status" value="1"/>
</dbReference>
<comment type="similarity">
    <text evidence="1 4">Belongs to the glycosyl hydrolase 5 (cellulase A) family.</text>
</comment>
<evidence type="ECO:0008006" key="10">
    <source>
        <dbReference type="Google" id="ProtNLM"/>
    </source>
</evidence>
<dbReference type="InterPro" id="IPR041036">
    <property type="entry name" value="GH5_C"/>
</dbReference>
<dbReference type="InterPro" id="IPR052066">
    <property type="entry name" value="Glycosphingolipid_Hydrolases"/>
</dbReference>
<organism evidence="8 9">
    <name type="scientific">Nocardia stercoris</name>
    <dbReference type="NCBI Taxonomy" id="2483361"/>
    <lineage>
        <taxon>Bacteria</taxon>
        <taxon>Bacillati</taxon>
        <taxon>Actinomycetota</taxon>
        <taxon>Actinomycetes</taxon>
        <taxon>Mycobacteriales</taxon>
        <taxon>Nocardiaceae</taxon>
        <taxon>Nocardia</taxon>
    </lineage>
</organism>